<dbReference type="Gene3D" id="3.40.1190.20">
    <property type="match status" value="1"/>
</dbReference>
<organism evidence="5 6">
    <name type="scientific">Elysia crispata</name>
    <name type="common">lettuce slug</name>
    <dbReference type="NCBI Taxonomy" id="231223"/>
    <lineage>
        <taxon>Eukaryota</taxon>
        <taxon>Metazoa</taxon>
        <taxon>Spiralia</taxon>
        <taxon>Lophotrochozoa</taxon>
        <taxon>Mollusca</taxon>
        <taxon>Gastropoda</taxon>
        <taxon>Heterobranchia</taxon>
        <taxon>Euthyneura</taxon>
        <taxon>Panpulmonata</taxon>
        <taxon>Sacoglossa</taxon>
        <taxon>Placobranchoidea</taxon>
        <taxon>Plakobranchidae</taxon>
        <taxon>Elysia</taxon>
    </lineage>
</organism>
<dbReference type="GO" id="GO:0016301">
    <property type="term" value="F:kinase activity"/>
    <property type="evidence" value="ECO:0007669"/>
    <property type="project" value="UniProtKB-KW"/>
</dbReference>
<evidence type="ECO:0000313" key="6">
    <source>
        <dbReference type="Proteomes" id="UP001283361"/>
    </source>
</evidence>
<keyword evidence="1" id="KW-0808">Transferase</keyword>
<reference evidence="5" key="1">
    <citation type="journal article" date="2023" name="G3 (Bethesda)">
        <title>A reference genome for the long-term kleptoplast-retaining sea slug Elysia crispata morphotype clarki.</title>
        <authorList>
            <person name="Eastman K.E."/>
            <person name="Pendleton A.L."/>
            <person name="Shaikh M.A."/>
            <person name="Suttiyut T."/>
            <person name="Ogas R."/>
            <person name="Tomko P."/>
            <person name="Gavelis G."/>
            <person name="Widhalm J.R."/>
            <person name="Wisecaver J.H."/>
        </authorList>
    </citation>
    <scope>NUCLEOTIDE SEQUENCE</scope>
    <source>
        <strain evidence="5">ECLA1</strain>
    </source>
</reference>
<gene>
    <name evidence="5" type="ORF">RRG08_037243</name>
</gene>
<dbReference type="InterPro" id="IPR029056">
    <property type="entry name" value="Ribokinase-like"/>
</dbReference>
<dbReference type="InterPro" id="IPR052562">
    <property type="entry name" value="Ketohexokinase-related"/>
</dbReference>
<dbReference type="PROSITE" id="PS00584">
    <property type="entry name" value="PFKB_KINASES_2"/>
    <property type="match status" value="1"/>
</dbReference>
<evidence type="ECO:0000313" key="5">
    <source>
        <dbReference type="EMBL" id="KAK3750802.1"/>
    </source>
</evidence>
<name>A0AAE0YMZ4_9GAST</name>
<dbReference type="InterPro" id="IPR011611">
    <property type="entry name" value="PfkB_dom"/>
</dbReference>
<dbReference type="AlphaFoldDB" id="A0AAE0YMZ4"/>
<feature type="compositionally biased region" description="Polar residues" evidence="3">
    <location>
        <begin position="420"/>
        <end position="434"/>
    </location>
</feature>
<keyword evidence="6" id="KW-1185">Reference proteome</keyword>
<dbReference type="InterPro" id="IPR002173">
    <property type="entry name" value="Carboh/pur_kinase_PfkB_CS"/>
</dbReference>
<accession>A0AAE0YMZ4</accession>
<keyword evidence="2" id="KW-0418">Kinase</keyword>
<proteinExistence type="predicted"/>
<dbReference type="PANTHER" id="PTHR42774">
    <property type="entry name" value="PHOSPHOTRANSFERASE SYSTEM TRANSPORT PROTEIN"/>
    <property type="match status" value="1"/>
</dbReference>
<evidence type="ECO:0000256" key="1">
    <source>
        <dbReference type="ARBA" id="ARBA00022679"/>
    </source>
</evidence>
<evidence type="ECO:0000256" key="3">
    <source>
        <dbReference type="SAM" id="MobiDB-lite"/>
    </source>
</evidence>
<dbReference type="GO" id="GO:0006796">
    <property type="term" value="P:phosphate-containing compound metabolic process"/>
    <property type="evidence" value="ECO:0007669"/>
    <property type="project" value="UniProtKB-ARBA"/>
</dbReference>
<dbReference type="SUPFAM" id="SSF53613">
    <property type="entry name" value="Ribokinase-like"/>
    <property type="match status" value="1"/>
</dbReference>
<dbReference type="Proteomes" id="UP001283361">
    <property type="component" value="Unassembled WGS sequence"/>
</dbReference>
<dbReference type="PANTHER" id="PTHR42774:SF3">
    <property type="entry name" value="KETOHEXOKINASE"/>
    <property type="match status" value="1"/>
</dbReference>
<evidence type="ECO:0000256" key="2">
    <source>
        <dbReference type="ARBA" id="ARBA00022777"/>
    </source>
</evidence>
<evidence type="ECO:0000259" key="4">
    <source>
        <dbReference type="Pfam" id="PF00294"/>
    </source>
</evidence>
<comment type="caution">
    <text evidence="5">The sequence shown here is derived from an EMBL/GenBank/DDBJ whole genome shotgun (WGS) entry which is preliminary data.</text>
</comment>
<dbReference type="Pfam" id="PF00294">
    <property type="entry name" value="PfkB"/>
    <property type="match status" value="1"/>
</dbReference>
<feature type="region of interest" description="Disordered" evidence="3">
    <location>
        <begin position="420"/>
        <end position="441"/>
    </location>
</feature>
<protein>
    <recommendedName>
        <fullName evidence="4">Carbohydrate kinase PfkB domain-containing protein</fullName>
    </recommendedName>
</protein>
<dbReference type="EMBL" id="JAWDGP010005847">
    <property type="protein sequence ID" value="KAK3750802.1"/>
    <property type="molecule type" value="Genomic_DNA"/>
</dbReference>
<feature type="domain" description="Carbohydrate kinase PfkB" evidence="4">
    <location>
        <begin position="15"/>
        <end position="357"/>
    </location>
</feature>
<sequence length="480" mass="52967">MSTTRDGTVGFENGKVMCVGLACVDFVNVVDSFPQEDSDKRGERYYWQRGGNATNNCTVLTKLSTPCDFMGVLGTKGAEASWIAEDFEKCGVSTVHCVRKNVQCSSATVILSIDSGTRTIIFYPRDQPQLTYEEFNKEFKGDFSSYSWIHFELTSNVPDVCNMMNAVLTCELREKPEFDCEELQEDSHSEREKVDTVLTMQASQRPIVSLEIEKPEIEDAEKSMDKADVVFISKDFAKSRGCTDAVEAVKKFQPICRLWATVICAWGECGAAASYLENPESLCVVTSPALANISVVDSLGAGDSFVAGVIHTLVRRQFIPGASLGQGGVVTERHKQVVEEAIVFGCKVAGLKCTMFGYDGITDLALKASNINKDTHLRKLGNHFDPQIVINGSEHWSKFERELDLVKTCCERESGAQFGFSTTSNRQTNFSGTARDTPLERSKRNTALSAATDVNIQHGLGSTSTANKHRSSFLWNRWSS</sequence>